<accession>A0ACC3TVZ2</accession>
<dbReference type="EMBL" id="MU970041">
    <property type="protein sequence ID" value="KAK9325349.1"/>
    <property type="molecule type" value="Genomic_DNA"/>
</dbReference>
<protein>
    <submittedName>
        <fullName evidence="1">Uncharacterized protein</fullName>
    </submittedName>
</protein>
<evidence type="ECO:0000313" key="1">
    <source>
        <dbReference type="EMBL" id="KAK9325349.1"/>
    </source>
</evidence>
<evidence type="ECO:0000313" key="2">
    <source>
        <dbReference type="Proteomes" id="UP001489719"/>
    </source>
</evidence>
<organism evidence="1 2">
    <name type="scientific">Lipomyces orientalis</name>
    <dbReference type="NCBI Taxonomy" id="1233043"/>
    <lineage>
        <taxon>Eukaryota</taxon>
        <taxon>Fungi</taxon>
        <taxon>Dikarya</taxon>
        <taxon>Ascomycota</taxon>
        <taxon>Saccharomycotina</taxon>
        <taxon>Lipomycetes</taxon>
        <taxon>Lipomycetales</taxon>
        <taxon>Lipomycetaceae</taxon>
        <taxon>Lipomyces</taxon>
    </lineage>
</organism>
<name>A0ACC3TVZ2_9ASCO</name>
<gene>
    <name evidence="1" type="ORF">V1517DRAFT_314673</name>
</gene>
<comment type="caution">
    <text evidence="1">The sequence shown here is derived from an EMBL/GenBank/DDBJ whole genome shotgun (WGS) entry which is preliminary data.</text>
</comment>
<reference evidence="2" key="1">
    <citation type="journal article" date="2024" name="Front. Bioeng. Biotechnol.">
        <title>Genome-scale model development and genomic sequencing of the oleaginous clade Lipomyces.</title>
        <authorList>
            <person name="Czajka J.J."/>
            <person name="Han Y."/>
            <person name="Kim J."/>
            <person name="Mondo S.J."/>
            <person name="Hofstad B.A."/>
            <person name="Robles A."/>
            <person name="Haridas S."/>
            <person name="Riley R."/>
            <person name="LaButti K."/>
            <person name="Pangilinan J."/>
            <person name="Andreopoulos W."/>
            <person name="Lipzen A."/>
            <person name="Yan J."/>
            <person name="Wang M."/>
            <person name="Ng V."/>
            <person name="Grigoriev I.V."/>
            <person name="Spatafora J.W."/>
            <person name="Magnuson J.K."/>
            <person name="Baker S.E."/>
            <person name="Pomraning K.R."/>
        </authorList>
    </citation>
    <scope>NUCLEOTIDE SEQUENCE [LARGE SCALE GENOMIC DNA]</scope>
    <source>
        <strain evidence="2">CBS 10300</strain>
    </source>
</reference>
<dbReference type="Proteomes" id="UP001489719">
    <property type="component" value="Unassembled WGS sequence"/>
</dbReference>
<keyword evidence="2" id="KW-1185">Reference proteome</keyword>
<proteinExistence type="predicted"/>
<sequence>MSNNDESSGSTSRKAILILSASHHLVGHPVSEVIKSDWEKEKARDVAEKFDNVGFTVDLTDVPGTLKALQQTLQTRSWDGVMVGWCTRGHVEFTVLFEKMVAVIVRQTLLQPELKIMFCAGPDDLVETTIRNFPV</sequence>